<gene>
    <name evidence="2" type="ORF">SAMN05443637_10694</name>
</gene>
<dbReference type="Gene3D" id="3.40.710.10">
    <property type="entry name" value="DD-peptidase/beta-lactamase superfamily"/>
    <property type="match status" value="1"/>
</dbReference>
<evidence type="ECO:0000256" key="1">
    <source>
        <dbReference type="SAM" id="Phobius"/>
    </source>
</evidence>
<name>A0A1M6SE07_PSETH</name>
<keyword evidence="1" id="KW-0812">Transmembrane</keyword>
<dbReference type="InterPro" id="IPR012338">
    <property type="entry name" value="Beta-lactam/transpept-like"/>
</dbReference>
<accession>A0A1M6SE07</accession>
<reference evidence="2 3" key="1">
    <citation type="submission" date="2016-11" db="EMBL/GenBank/DDBJ databases">
        <authorList>
            <person name="Jaros S."/>
            <person name="Januszkiewicz K."/>
            <person name="Wedrychowicz H."/>
        </authorList>
    </citation>
    <scope>NUCLEOTIDE SEQUENCE [LARGE SCALE GENOMIC DNA]</scope>
    <source>
        <strain evidence="2 3">DSM 43832</strain>
    </source>
</reference>
<dbReference type="STRING" id="1848.SAMN05443637_10694"/>
<evidence type="ECO:0008006" key="4">
    <source>
        <dbReference type="Google" id="ProtNLM"/>
    </source>
</evidence>
<keyword evidence="3" id="KW-1185">Reference proteome</keyword>
<evidence type="ECO:0000313" key="2">
    <source>
        <dbReference type="EMBL" id="SHK42940.1"/>
    </source>
</evidence>
<keyword evidence="1" id="KW-1133">Transmembrane helix</keyword>
<dbReference type="SUPFAM" id="SSF56601">
    <property type="entry name" value="beta-lactamase/transpeptidase-like"/>
    <property type="match status" value="1"/>
</dbReference>
<dbReference type="AlphaFoldDB" id="A0A1M6SE07"/>
<sequence length="336" mass="34279">MVSAAPSARRRAADLLRLAIAFALAYAVVAVTVVLTRVPDAVDEDAVRRAATVPSPLPTTAPPTLALPPPTVGPVPRQGLADAAVAAAEAVSGGGGFADGPASAAPPGSTIAVLDRLTSEVAVGAGAEAGVLSASLSKLVLAVDMADRRRAEGITIGDVDVRLLQRALGPSDDAAMSALWSRFDGPGAAERVSARLDLDGLATPRDPSQWGEMVVTASAMLQVWEHLLDDVAEEDRELLVGAMAAAPARATDGFDQAFGLLSPDLSIEVGAAKQGWMCCIGGRYHLHSTGIVGSDDRFVLAVLTTTPAGRGWATARDLIDRMVAAATEALAPATEG</sequence>
<dbReference type="Proteomes" id="UP000184363">
    <property type="component" value="Unassembled WGS sequence"/>
</dbReference>
<proteinExistence type="predicted"/>
<organism evidence="2 3">
    <name type="scientific">Pseudonocardia thermophila</name>
    <dbReference type="NCBI Taxonomy" id="1848"/>
    <lineage>
        <taxon>Bacteria</taxon>
        <taxon>Bacillati</taxon>
        <taxon>Actinomycetota</taxon>
        <taxon>Actinomycetes</taxon>
        <taxon>Pseudonocardiales</taxon>
        <taxon>Pseudonocardiaceae</taxon>
        <taxon>Pseudonocardia</taxon>
    </lineage>
</organism>
<protein>
    <recommendedName>
        <fullName evidence="4">Beta-lactamase enzyme family protein</fullName>
    </recommendedName>
</protein>
<dbReference type="EMBL" id="FRAP01000006">
    <property type="protein sequence ID" value="SHK42940.1"/>
    <property type="molecule type" value="Genomic_DNA"/>
</dbReference>
<evidence type="ECO:0000313" key="3">
    <source>
        <dbReference type="Proteomes" id="UP000184363"/>
    </source>
</evidence>
<keyword evidence="1" id="KW-0472">Membrane</keyword>
<feature type="transmembrane region" description="Helical" evidence="1">
    <location>
        <begin position="15"/>
        <end position="35"/>
    </location>
</feature>